<dbReference type="InterPro" id="IPR036942">
    <property type="entry name" value="Beta-barrel_TonB_sf"/>
</dbReference>
<reference evidence="4" key="1">
    <citation type="submission" date="2016-10" db="EMBL/GenBank/DDBJ databases">
        <title>Sequence of Gallionella enrichment culture.</title>
        <authorList>
            <person name="Poehlein A."/>
            <person name="Muehling M."/>
            <person name="Daniel R."/>
        </authorList>
    </citation>
    <scope>NUCLEOTIDE SEQUENCE</scope>
</reference>
<dbReference type="AlphaFoldDB" id="A0A1J5RRX2"/>
<keyword evidence="2" id="KW-0472">Membrane</keyword>
<evidence type="ECO:0000256" key="2">
    <source>
        <dbReference type="ARBA" id="ARBA00023136"/>
    </source>
</evidence>
<dbReference type="Gene3D" id="2.40.170.20">
    <property type="entry name" value="TonB-dependent receptor, beta-barrel domain"/>
    <property type="match status" value="1"/>
</dbReference>
<evidence type="ECO:0000256" key="3">
    <source>
        <dbReference type="ARBA" id="ARBA00023237"/>
    </source>
</evidence>
<name>A0A1J5RRX2_9ZZZZ</name>
<sequence length="780" mass="84854">MKTRKENLAVTALSLAVQGALVAMCAMPLAASAQDADTAALTQPTNYVEIGAENVAKDSAKFGQYNGLNQSGGYLIGNFGLKGGDGYGMGPGTTRWSITGNDLGTDSRELGATVGSQGQWNLGINYDELQHNLADTYQTPLQGSMGGNSFTLPANFGVINADRGAVGTQALTAAQLADFHQQDVHTKRKNTGFTAGYNFNPQWNVKFDYNRLDQSGAKLMGTGTDELLLSGLAAAGPAGGSYSPEKSFLMMNPTDYQTDTYNLAFNWTGEKAFFSAGYYGSFFKDAYNSVTWPNPFVTKATTGTAPTLNGVAGYLQNTLSTMPNNDFNQLNLTGGYNFSPTTRLAGGLSYSRNTQNAGYPGAVMQNNAYPQSLDALVKTTHADLHLTNQASQKMTLSAGLKYDERDNQTASNPYAFYTLGADPVTSYNTPESNRKTQVELAGDFRIDNNHKLRVAYNYEDYQRWCNNFPAGAAQAAAEAKAGYYTNGSCFQVPESKENKLSADYRLKAGEAVNFNAGYSYAKRNSDVLNSFYNPMQGFSEGFENLGWVAFFDASRKEQLVKAGVNWQANEKLSLNLNGRYLDDKYDDSTLGVQKGHMGSVNLDASYSYSRYGVVSAYYSYQKRERDMVSGAGRFALVAPTQIWSNQLSDEEDTVGLSAKQKGLMAGKLELAGGLTYSLGKSGYSTQVPYLATCGLSTSLTCGSTPDIKNEMTQFKLTGTYSLDKVSQVLMGYLFQHLKSNDYYYNGYQYGYTSTGLLPTNEQAPSYSQNVVFAAYKYSFR</sequence>
<dbReference type="NCBIfam" id="TIGR03509">
    <property type="entry name" value="OMP_MtrB_PioB"/>
    <property type="match status" value="1"/>
</dbReference>
<comment type="caution">
    <text evidence="4">The sequence shown here is derived from an EMBL/GenBank/DDBJ whole genome shotgun (WGS) entry which is preliminary data.</text>
</comment>
<evidence type="ECO:0000313" key="4">
    <source>
        <dbReference type="EMBL" id="OIQ99056.1"/>
    </source>
</evidence>
<dbReference type="GO" id="GO:0009279">
    <property type="term" value="C:cell outer membrane"/>
    <property type="evidence" value="ECO:0007669"/>
    <property type="project" value="UniProtKB-SubCell"/>
</dbReference>
<organism evidence="4">
    <name type="scientific">mine drainage metagenome</name>
    <dbReference type="NCBI Taxonomy" id="410659"/>
    <lineage>
        <taxon>unclassified sequences</taxon>
        <taxon>metagenomes</taxon>
        <taxon>ecological metagenomes</taxon>
    </lineage>
</organism>
<evidence type="ECO:0008006" key="5">
    <source>
        <dbReference type="Google" id="ProtNLM"/>
    </source>
</evidence>
<evidence type="ECO:0000256" key="1">
    <source>
        <dbReference type="ARBA" id="ARBA00004442"/>
    </source>
</evidence>
<dbReference type="EMBL" id="MLJW01000111">
    <property type="protein sequence ID" value="OIQ99056.1"/>
    <property type="molecule type" value="Genomic_DNA"/>
</dbReference>
<comment type="subcellular location">
    <subcellularLocation>
        <location evidence="1">Cell outer membrane</location>
    </subcellularLocation>
</comment>
<proteinExistence type="predicted"/>
<accession>A0A1J5RRX2</accession>
<protein>
    <recommendedName>
        <fullName evidence="5">MtrB/PioB family decaheme-associated outer membrane protein</fullName>
    </recommendedName>
</protein>
<gene>
    <name evidence="4" type="ORF">GALL_189700</name>
</gene>
<keyword evidence="3" id="KW-0998">Cell outer membrane</keyword>
<dbReference type="Pfam" id="PF11854">
    <property type="entry name" value="MtrB_PioB"/>
    <property type="match status" value="1"/>
</dbReference>
<dbReference type="InterPro" id="IPR020016">
    <property type="entry name" value="Decahaem-assoc_OM_MtrB/PioB"/>
</dbReference>
<dbReference type="SUPFAM" id="SSF56935">
    <property type="entry name" value="Porins"/>
    <property type="match status" value="1"/>
</dbReference>